<protein>
    <recommendedName>
        <fullName evidence="2">DUF5673 domain-containing protein</fullName>
    </recommendedName>
</protein>
<dbReference type="AlphaFoldDB" id="A0A382ILB1"/>
<sequence length="150" mass="16069">VLLFDVMLLLRRPAEGAVVTTLPAGEELQRKGVNMVLMPLVVTFILVLDLLQGNSPLPSLTLLALTMAYLALPRSLALESDSLLLDGWRIPLARVLSVKPTEDGVAVSLERFGWLTEQNIPTGAVANALLERYGSAINATNSSSDRGSST</sequence>
<organism evidence="1">
    <name type="scientific">marine metagenome</name>
    <dbReference type="NCBI Taxonomy" id="408172"/>
    <lineage>
        <taxon>unclassified sequences</taxon>
        <taxon>metagenomes</taxon>
        <taxon>ecological metagenomes</taxon>
    </lineage>
</organism>
<reference evidence="1" key="1">
    <citation type="submission" date="2018-05" db="EMBL/GenBank/DDBJ databases">
        <authorList>
            <person name="Lanie J.A."/>
            <person name="Ng W.-L."/>
            <person name="Kazmierczak K.M."/>
            <person name="Andrzejewski T.M."/>
            <person name="Davidsen T.M."/>
            <person name="Wayne K.J."/>
            <person name="Tettelin H."/>
            <person name="Glass J.I."/>
            <person name="Rusch D."/>
            <person name="Podicherti R."/>
            <person name="Tsui H.-C.T."/>
            <person name="Winkler M.E."/>
        </authorList>
    </citation>
    <scope>NUCLEOTIDE SEQUENCE</scope>
</reference>
<dbReference type="EMBL" id="UINC01068066">
    <property type="protein sequence ID" value="SVC00358.1"/>
    <property type="molecule type" value="Genomic_DNA"/>
</dbReference>
<gene>
    <name evidence="1" type="ORF">METZ01_LOCUS253212</name>
</gene>
<feature type="non-terminal residue" evidence="1">
    <location>
        <position position="150"/>
    </location>
</feature>
<proteinExistence type="predicted"/>
<evidence type="ECO:0008006" key="2">
    <source>
        <dbReference type="Google" id="ProtNLM"/>
    </source>
</evidence>
<feature type="non-terminal residue" evidence="1">
    <location>
        <position position="1"/>
    </location>
</feature>
<name>A0A382ILB1_9ZZZZ</name>
<accession>A0A382ILB1</accession>
<evidence type="ECO:0000313" key="1">
    <source>
        <dbReference type="EMBL" id="SVC00358.1"/>
    </source>
</evidence>